<dbReference type="STRING" id="268739.Nmlp_3909"/>
<dbReference type="HOGENOM" id="CLU_2353287_0_0_2"/>
<evidence type="ECO:0000313" key="1">
    <source>
        <dbReference type="EMBL" id="CCQ38020.1"/>
    </source>
</evidence>
<keyword evidence="2" id="KW-1185">Reference proteome</keyword>
<name>M1XU28_NATM8</name>
<evidence type="ECO:0000313" key="2">
    <source>
        <dbReference type="Proteomes" id="UP000011867"/>
    </source>
</evidence>
<dbReference type="Proteomes" id="UP000011867">
    <property type="component" value="Chromosome"/>
</dbReference>
<dbReference type="GeneID" id="14652141"/>
<protein>
    <submittedName>
        <fullName evidence="1">Uncharacterized protein</fullName>
    </submittedName>
</protein>
<organism evidence="1 2">
    <name type="scientific">Natronomonas moolapensis (strain DSM 18674 / CECT 7526 / JCM 14361 / 8.8.11)</name>
    <dbReference type="NCBI Taxonomy" id="268739"/>
    <lineage>
        <taxon>Archaea</taxon>
        <taxon>Methanobacteriati</taxon>
        <taxon>Methanobacteriota</taxon>
        <taxon>Stenosarchaea group</taxon>
        <taxon>Halobacteria</taxon>
        <taxon>Halobacteriales</taxon>
        <taxon>Natronomonadaceae</taxon>
        <taxon>Natronomonas</taxon>
    </lineage>
</organism>
<dbReference type="KEGG" id="nmo:Nmlp_3909"/>
<dbReference type="AlphaFoldDB" id="M1XU28"/>
<sequence length="96" mass="11111">MTDEDGSRFDTRVETNRWESLTRLTFAYFADEGYDVEQSLDNGRYTLTFEDDDRGERAVFVYEGGPPDMAKESLQGMRALFEGTDEMARFWANALE</sequence>
<accession>M1XU28</accession>
<dbReference type="RefSeq" id="WP_015410746.1">
    <property type="nucleotide sequence ID" value="NC_020388.1"/>
</dbReference>
<dbReference type="Gene3D" id="3.30.530.20">
    <property type="match status" value="1"/>
</dbReference>
<dbReference type="EMBL" id="HF582854">
    <property type="protein sequence ID" value="CCQ38020.1"/>
    <property type="molecule type" value="Genomic_DNA"/>
</dbReference>
<dbReference type="InterPro" id="IPR023393">
    <property type="entry name" value="START-like_dom_sf"/>
</dbReference>
<gene>
    <name evidence="1" type="ordered locus">Nmlp_3909</name>
</gene>
<proteinExistence type="predicted"/>
<reference evidence="1 2" key="1">
    <citation type="journal article" date="2013" name="Genome Announc.">
        <title>Genome of the haloarchaeon Natronomonas moolapensis, a neutrophilic member of a previously haloalkaliphilic genus.</title>
        <authorList>
            <person name="Dyall-Smith M.L."/>
            <person name="Pfeiffer F."/>
            <person name="Oberwinkler T."/>
            <person name="Klee K."/>
            <person name="Rampp M."/>
            <person name="Palm P."/>
            <person name="Gross K."/>
            <person name="Schuster S.C."/>
            <person name="Oesterhelt D."/>
        </authorList>
    </citation>
    <scope>NUCLEOTIDE SEQUENCE [LARGE SCALE GENOMIC DNA]</scope>
    <source>
        <strain evidence="2">DSM 18674 / JCM 14361 / 8.8.11</strain>
    </source>
</reference>